<sequence>APKEDDAISAARETPQFDEVPKENDFTPAAEETVQFDEAPKENDVTSAAKETVQVDEAPKEDDVTPAAEETLPFGEALKENDVTSATEETVQFNEAPKEIDLISAAEEIVQFEEGPTENDVTTDSEFDDDTLRAISEVYKNEGNDEYKKKNFNNAIYFYTEGINVDCKDEELNAKLYSNRAAAHFNLGRKLLSFLYIGCNYSETVNDANAAIKLQPHFLKAFVRGKR</sequence>
<comment type="caution">
    <text evidence="2">The sequence shown here is derived from an EMBL/GenBank/DDBJ whole genome shotgun (WGS) entry which is preliminary data.</text>
</comment>
<proteinExistence type="predicted"/>
<keyword evidence="3" id="KW-1185">Reference proteome</keyword>
<protein>
    <submittedName>
        <fullName evidence="2">Uncharacterized protein</fullName>
    </submittedName>
</protein>
<dbReference type="EMBL" id="CALNXI010000943">
    <property type="protein sequence ID" value="CAH3148057.1"/>
    <property type="molecule type" value="Genomic_DNA"/>
</dbReference>
<evidence type="ECO:0000313" key="2">
    <source>
        <dbReference type="EMBL" id="CAH3148057.1"/>
    </source>
</evidence>
<reference evidence="2 3" key="1">
    <citation type="submission" date="2022-05" db="EMBL/GenBank/DDBJ databases">
        <authorList>
            <consortium name="Genoscope - CEA"/>
            <person name="William W."/>
        </authorList>
    </citation>
    <scope>NUCLEOTIDE SEQUENCE [LARGE SCALE GENOMIC DNA]</scope>
</reference>
<evidence type="ECO:0000313" key="3">
    <source>
        <dbReference type="Proteomes" id="UP001159427"/>
    </source>
</evidence>
<feature type="region of interest" description="Disordered" evidence="1">
    <location>
        <begin position="1"/>
        <end position="71"/>
    </location>
</feature>
<gene>
    <name evidence="2" type="ORF">PEVE_00044472</name>
</gene>
<dbReference type="InterPro" id="IPR011990">
    <property type="entry name" value="TPR-like_helical_dom_sf"/>
</dbReference>
<name>A0ABN8PQ85_9CNID</name>
<evidence type="ECO:0000256" key="1">
    <source>
        <dbReference type="SAM" id="MobiDB-lite"/>
    </source>
</evidence>
<dbReference type="SUPFAM" id="SSF48452">
    <property type="entry name" value="TPR-like"/>
    <property type="match status" value="1"/>
</dbReference>
<feature type="non-terminal residue" evidence="2">
    <location>
        <position position="1"/>
    </location>
</feature>
<dbReference type="Gene3D" id="1.25.40.10">
    <property type="entry name" value="Tetratricopeptide repeat domain"/>
    <property type="match status" value="1"/>
</dbReference>
<dbReference type="PANTHER" id="PTHR46035">
    <property type="entry name" value="TETRATRICOPEPTIDE REPEAT PROTEIN 4"/>
    <property type="match status" value="1"/>
</dbReference>
<dbReference type="PANTHER" id="PTHR46035:SF1">
    <property type="entry name" value="TETRATRICOPEPTIDE REPEAT PROTEIN 4"/>
    <property type="match status" value="1"/>
</dbReference>
<organism evidence="2 3">
    <name type="scientific">Porites evermanni</name>
    <dbReference type="NCBI Taxonomy" id="104178"/>
    <lineage>
        <taxon>Eukaryota</taxon>
        <taxon>Metazoa</taxon>
        <taxon>Cnidaria</taxon>
        <taxon>Anthozoa</taxon>
        <taxon>Hexacorallia</taxon>
        <taxon>Scleractinia</taxon>
        <taxon>Fungiina</taxon>
        <taxon>Poritidae</taxon>
        <taxon>Porites</taxon>
    </lineage>
</organism>
<dbReference type="Proteomes" id="UP001159427">
    <property type="component" value="Unassembled WGS sequence"/>
</dbReference>
<accession>A0ABN8PQ85</accession>